<proteinExistence type="predicted"/>
<dbReference type="Pfam" id="PF20720">
    <property type="entry name" value="nSTAND3"/>
    <property type="match status" value="1"/>
</dbReference>
<dbReference type="STRING" id="1121400.SAMN02746065_1631"/>
<dbReference type="Proteomes" id="UP000192418">
    <property type="component" value="Unassembled WGS sequence"/>
</dbReference>
<dbReference type="SUPFAM" id="SSF52540">
    <property type="entry name" value="P-loop containing nucleoside triphosphate hydrolases"/>
    <property type="match status" value="1"/>
</dbReference>
<reference evidence="2 3" key="1">
    <citation type="submission" date="2017-04" db="EMBL/GenBank/DDBJ databases">
        <authorList>
            <person name="Afonso C.L."/>
            <person name="Miller P.J."/>
            <person name="Scott M.A."/>
            <person name="Spackman E."/>
            <person name="Goraichik I."/>
            <person name="Dimitrov K.M."/>
            <person name="Suarez D.L."/>
            <person name="Swayne D.E."/>
        </authorList>
    </citation>
    <scope>NUCLEOTIDE SEQUENCE [LARGE SCALE GENOMIC DNA]</scope>
    <source>
        <strain evidence="2 3">DSM 3385</strain>
    </source>
</reference>
<evidence type="ECO:0000313" key="2">
    <source>
        <dbReference type="EMBL" id="SMD15092.1"/>
    </source>
</evidence>
<evidence type="ECO:0000259" key="1">
    <source>
        <dbReference type="Pfam" id="PF20720"/>
    </source>
</evidence>
<gene>
    <name evidence="2" type="ORF">SAMN02746065_1631</name>
</gene>
<sequence>MSVTKEGIQGYEYQYKVTAFIALLVYMEVAEVYVETEGSEDALLKIKCDQDTETIEVQVKREAHSLDISKMVQWLAHFQERKADNNLLFRIENDSKSIALFVTRSRCSDDTVNLRKATFSINPHAEIHFNKDFVSEFKDALSVVNFKSDSKLSKDRVSFCKEQAKKITRSFLSKLLNRVLIWEEVTDEKVDQYIHQELVSTHQVSESKAENVYFKLLEIVRNGRDDGTDILKPLVQIIKENKIGHPAIDKDYVKRDEEEGLFDSIIKNDVLLLTGFSQCGKTEIAKKIAALLFYEGYEYHLTGEVNEVSRIFSTNREDKKIVVLEDPLDSYLLFSCCFGKRIM</sequence>
<dbReference type="OrthoDB" id="8421916at2"/>
<name>A0A1W2EZT7_9BACT</name>
<evidence type="ECO:0000313" key="3">
    <source>
        <dbReference type="Proteomes" id="UP000192418"/>
    </source>
</evidence>
<dbReference type="InterPro" id="IPR049050">
    <property type="entry name" value="nSTAND3"/>
</dbReference>
<protein>
    <recommendedName>
        <fullName evidence="1">Novel STAND NTPase 3 domain-containing protein</fullName>
    </recommendedName>
</protein>
<dbReference type="AlphaFoldDB" id="A0A1W2EZT7"/>
<dbReference type="EMBL" id="FWXY01000063">
    <property type="protein sequence ID" value="SMD15092.1"/>
    <property type="molecule type" value="Genomic_DNA"/>
</dbReference>
<accession>A0A1W2EZT7</accession>
<organism evidence="2 3">
    <name type="scientific">Desulfocicer vacuolatum DSM 3385</name>
    <dbReference type="NCBI Taxonomy" id="1121400"/>
    <lineage>
        <taxon>Bacteria</taxon>
        <taxon>Pseudomonadati</taxon>
        <taxon>Thermodesulfobacteriota</taxon>
        <taxon>Desulfobacteria</taxon>
        <taxon>Desulfobacterales</taxon>
        <taxon>Desulfobacteraceae</taxon>
        <taxon>Desulfocicer</taxon>
    </lineage>
</organism>
<dbReference type="RefSeq" id="WP_084072106.1">
    <property type="nucleotide sequence ID" value="NZ_FWXY01000063.1"/>
</dbReference>
<keyword evidence="3" id="KW-1185">Reference proteome</keyword>
<feature type="domain" description="Novel STAND NTPase 3" evidence="1">
    <location>
        <begin position="252"/>
        <end position="330"/>
    </location>
</feature>
<dbReference type="InterPro" id="IPR027417">
    <property type="entry name" value="P-loop_NTPase"/>
</dbReference>